<keyword evidence="3" id="KW-0418">Kinase</keyword>
<accession>M4AAQ9</accession>
<feature type="region of interest" description="Disordered" evidence="4">
    <location>
        <begin position="824"/>
        <end position="843"/>
    </location>
</feature>
<dbReference type="Pfam" id="PF02816">
    <property type="entry name" value="Alpha_kinase"/>
    <property type="match status" value="1"/>
</dbReference>
<feature type="compositionally biased region" description="Polar residues" evidence="4">
    <location>
        <begin position="868"/>
        <end position="887"/>
    </location>
</feature>
<dbReference type="GO" id="GO:0045087">
    <property type="term" value="P:innate immune response"/>
    <property type="evidence" value="ECO:0007669"/>
    <property type="project" value="TreeGrafter"/>
</dbReference>
<dbReference type="SUPFAM" id="SSF56112">
    <property type="entry name" value="Protein kinase-like (PK-like)"/>
    <property type="match status" value="1"/>
</dbReference>
<dbReference type="PANTHER" id="PTHR46747:SF1">
    <property type="entry name" value="ALPHA-PROTEIN KINASE 1"/>
    <property type="match status" value="1"/>
</dbReference>
<dbReference type="GO" id="GO:0004674">
    <property type="term" value="F:protein serine/threonine kinase activity"/>
    <property type="evidence" value="ECO:0007669"/>
    <property type="project" value="UniProtKB-KW"/>
</dbReference>
<evidence type="ECO:0000256" key="2">
    <source>
        <dbReference type="ARBA" id="ARBA00022679"/>
    </source>
</evidence>
<organism evidence="6 7">
    <name type="scientific">Xiphophorus maculatus</name>
    <name type="common">Southern platyfish</name>
    <name type="synonym">Platypoecilus maculatus</name>
    <dbReference type="NCBI Taxonomy" id="8083"/>
    <lineage>
        <taxon>Eukaryota</taxon>
        <taxon>Metazoa</taxon>
        <taxon>Chordata</taxon>
        <taxon>Craniata</taxon>
        <taxon>Vertebrata</taxon>
        <taxon>Euteleostomi</taxon>
        <taxon>Actinopterygii</taxon>
        <taxon>Neopterygii</taxon>
        <taxon>Teleostei</taxon>
        <taxon>Neoteleostei</taxon>
        <taxon>Acanthomorphata</taxon>
        <taxon>Ovalentaria</taxon>
        <taxon>Atherinomorphae</taxon>
        <taxon>Cyprinodontiformes</taxon>
        <taxon>Poeciliidae</taxon>
        <taxon>Poeciliinae</taxon>
        <taxon>Xiphophorus</taxon>
    </lineage>
</organism>
<reference evidence="6" key="4">
    <citation type="submission" date="2025-09" db="UniProtKB">
        <authorList>
            <consortium name="Ensembl"/>
        </authorList>
    </citation>
    <scope>IDENTIFICATION</scope>
    <source>
        <strain evidence="6">JP 163 A</strain>
    </source>
</reference>
<proteinExistence type="predicted"/>
<evidence type="ECO:0000313" key="7">
    <source>
        <dbReference type="Proteomes" id="UP000002852"/>
    </source>
</evidence>
<dbReference type="GeneTree" id="ENSGT00940000159753"/>
<dbReference type="InterPro" id="IPR011009">
    <property type="entry name" value="Kinase-like_dom_sf"/>
</dbReference>
<protein>
    <submittedName>
        <fullName evidence="6">Alpha kinase 1</fullName>
    </submittedName>
</protein>
<evidence type="ECO:0000259" key="5">
    <source>
        <dbReference type="PROSITE" id="PS51158"/>
    </source>
</evidence>
<dbReference type="STRING" id="8083.ENSXMAP00000011553"/>
<dbReference type="OMA" id="KCNEICH"/>
<dbReference type="GO" id="GO:0048029">
    <property type="term" value="F:monosaccharide binding"/>
    <property type="evidence" value="ECO:0007669"/>
    <property type="project" value="TreeGrafter"/>
</dbReference>
<keyword evidence="7" id="KW-1185">Reference proteome</keyword>
<feature type="compositionally biased region" description="Polar residues" evidence="4">
    <location>
        <begin position="703"/>
        <end position="728"/>
    </location>
</feature>
<dbReference type="Proteomes" id="UP000002852">
    <property type="component" value="Unassembled WGS sequence"/>
</dbReference>
<reference evidence="6" key="3">
    <citation type="submission" date="2025-08" db="UniProtKB">
        <authorList>
            <consortium name="Ensembl"/>
        </authorList>
    </citation>
    <scope>IDENTIFICATION</scope>
    <source>
        <strain evidence="6">JP 163 A</strain>
    </source>
</reference>
<dbReference type="InterPro" id="IPR043529">
    <property type="entry name" value="ALPK1"/>
</dbReference>
<dbReference type="PANTHER" id="PTHR46747">
    <property type="entry name" value="ALPHA-PROTEIN KINASE 1"/>
    <property type="match status" value="1"/>
</dbReference>
<name>M4AAQ9_XIPMA</name>
<dbReference type="AlphaFoldDB" id="M4AAQ9"/>
<dbReference type="InterPro" id="IPR004166">
    <property type="entry name" value="a-kinase_dom"/>
</dbReference>
<feature type="region of interest" description="Disordered" evidence="4">
    <location>
        <begin position="574"/>
        <end position="728"/>
    </location>
</feature>
<keyword evidence="1" id="KW-0723">Serine/threonine-protein kinase</keyword>
<dbReference type="GO" id="GO:0002753">
    <property type="term" value="P:cytoplasmic pattern recognition receptor signaling pathway"/>
    <property type="evidence" value="ECO:0007669"/>
    <property type="project" value="TreeGrafter"/>
</dbReference>
<dbReference type="Gene3D" id="3.20.200.10">
    <property type="entry name" value="MHCK/EF2 kinase"/>
    <property type="match status" value="1"/>
</dbReference>
<feature type="compositionally biased region" description="Polar residues" evidence="4">
    <location>
        <begin position="574"/>
        <end position="606"/>
    </location>
</feature>
<evidence type="ECO:0000256" key="3">
    <source>
        <dbReference type="ARBA" id="ARBA00022777"/>
    </source>
</evidence>
<dbReference type="SMART" id="SM00811">
    <property type="entry name" value="Alpha_kinase"/>
    <property type="match status" value="1"/>
</dbReference>
<feature type="region of interest" description="Disordered" evidence="4">
    <location>
        <begin position="867"/>
        <end position="889"/>
    </location>
</feature>
<sequence>MLREDGLQREQWWMSFSLTSQRQLGRQLGAQGPAGRSQAECTWTHQAISARFAPLLRQPLLVFPRMEVGDLLEDCLSAAKEHPKSVEVSDSVKLKYKRCRESLCEELASLLEEAEQMKWPFVPERWQYKQSISPTDKTNLNDLIGKNVQQLLDLLKSSIMAQEPQTSLAVIFLVDRFLYWIDESTRLLKITKLLNRHYPEQPVAPQLIIRQARVYLNSGKLQKTESILSSLIYRNGTTGCWVYPCDSDKVLVQAVSVQVRGMVLQKLGLWLQAAELIWASLVGYYSLPQPDKKGIGTSLGLLANILVSMSDEDFHAFKTNPDIEFPSLLGNAGSHRLLSAAQAAKMAVVYSQYASLYVLTNVTAQGTCLLSYSFSLTCPPSQRTTFLQKAREAFAIGLLTKAEGEPVTSQQELHTFLKAAYSMTVTDKWLDALKDVVEEAAQACQQALGYFYKYCDSSTQDKDGLSVRIMQEVTKVKQLLGVEPFPNSDKGSFIPDSYRNDKDYAVNFTLEGFSKMLERYQKFHASLCEATKSFKETEGKEAKVLTALNLTMSTVKSPAFDKESLSEAVKQLPRSSDSSIMSLSQNVASAPIQESTDLLRSPCQKSSMRHSGSPEPSGGAHSSGSGHRTGSSDQTNVPTNSDDDNDDSFSCSADENKKQKPESHTSGIASYLVPKSTIPKTTSHSQQLEESQAKIETEDFDTDSQYPNQQNCASGITSFPNPKTPSHSLQFKESQAEIQTDVSDLDSMTDVNGEENVGSLHSLSQLELKETSSSFGESFSSQSSWGIISTGQNSPLWEKVQPGYVSKPRTRSSGSDGSFVIVETKNSESSSSPASIADHKSLERHDVHSNMKLEANSRPVKPALVVQGNPSQRVPDPNATTESSESSYDMVELNENGHQSNEVTSAGKAPQNKNTLCYSCLYPSTTAAPNRQFELSQHDYQALLAGICHECLQRRLYSKTELFQLQQFQTAHNALHLKFSKATGLWTARETCVYIGRLMEMEVKGNQRRAIWVQFLHQEERLSSYVGKDYLKPREIQYHLNDVARQMTAQYYVTEFNKSLYDKEVLAQIFYIPSDALLILNGGEIVGCITVEPYMLGDFVKLTNNTGKKEMSVEATKYGLAFGHFTYLFSGRQEVVVDLQGWTTSSGKGLTYLTDPQIHSTRTPRGPSNFGERGLAIFRKEQHGPTCNEICNLLRLPPLPQQFHV</sequence>
<evidence type="ECO:0000313" key="6">
    <source>
        <dbReference type="Ensembl" id="ENSXMAP00000011553.2"/>
    </source>
</evidence>
<dbReference type="GO" id="GO:0005929">
    <property type="term" value="C:cilium"/>
    <property type="evidence" value="ECO:0007669"/>
    <property type="project" value="TreeGrafter"/>
</dbReference>
<dbReference type="PROSITE" id="PS51158">
    <property type="entry name" value="ALPHA_KINASE"/>
    <property type="match status" value="1"/>
</dbReference>
<evidence type="ECO:0000256" key="1">
    <source>
        <dbReference type="ARBA" id="ARBA00022527"/>
    </source>
</evidence>
<dbReference type="Ensembl" id="ENSXMAT00000011567.2">
    <property type="protein sequence ID" value="ENSXMAP00000011553.2"/>
    <property type="gene ID" value="ENSXMAG00000011532.2"/>
</dbReference>
<evidence type="ECO:0000256" key="4">
    <source>
        <dbReference type="SAM" id="MobiDB-lite"/>
    </source>
</evidence>
<feature type="compositionally biased region" description="Low complexity" evidence="4">
    <location>
        <begin position="610"/>
        <end position="632"/>
    </location>
</feature>
<dbReference type="eggNOG" id="ENOG502QX1X">
    <property type="taxonomic scope" value="Eukaryota"/>
</dbReference>
<dbReference type="HOGENOM" id="CLU_007421_0_0_1"/>
<reference evidence="7" key="2">
    <citation type="journal article" date="2013" name="Nat. Genet.">
        <title>The genome of the platyfish, Xiphophorus maculatus, provides insights into evolutionary adaptation and several complex traits.</title>
        <authorList>
            <person name="Schartl M."/>
            <person name="Walter R.B."/>
            <person name="Shen Y."/>
            <person name="Garcia T."/>
            <person name="Catchen J."/>
            <person name="Amores A."/>
            <person name="Braasch I."/>
            <person name="Chalopin D."/>
            <person name="Volff J.N."/>
            <person name="Lesch K.P."/>
            <person name="Bisazza A."/>
            <person name="Minx P."/>
            <person name="Hillier L."/>
            <person name="Wilson R.K."/>
            <person name="Fuerstenberg S."/>
            <person name="Boore J."/>
            <person name="Searle S."/>
            <person name="Postlethwait J.H."/>
            <person name="Warren W.C."/>
        </authorList>
    </citation>
    <scope>NUCLEOTIDE SEQUENCE [LARGE SCALE GENOMIC DNA]</scope>
    <source>
        <strain evidence="7">JP 163 A</strain>
    </source>
</reference>
<feature type="compositionally biased region" description="Basic and acidic residues" evidence="4">
    <location>
        <begin position="654"/>
        <end position="663"/>
    </location>
</feature>
<keyword evidence="2" id="KW-0808">Transferase</keyword>
<dbReference type="InParanoid" id="M4AAQ9"/>
<feature type="compositionally biased region" description="Polar residues" evidence="4">
    <location>
        <begin position="678"/>
        <end position="690"/>
    </location>
</feature>
<reference evidence="7" key="1">
    <citation type="submission" date="2012-01" db="EMBL/GenBank/DDBJ databases">
        <authorList>
            <person name="Walter R."/>
            <person name="Schartl M."/>
            <person name="Warren W."/>
        </authorList>
    </citation>
    <scope>NUCLEOTIDE SEQUENCE [LARGE SCALE GENOMIC DNA]</scope>
    <source>
        <strain evidence="7">JP 163 A</strain>
    </source>
</reference>
<dbReference type="GO" id="GO:0005524">
    <property type="term" value="F:ATP binding"/>
    <property type="evidence" value="ECO:0007669"/>
    <property type="project" value="InterPro"/>
</dbReference>
<feature type="domain" description="Alpha-type protein kinase" evidence="5">
    <location>
        <begin position="978"/>
        <end position="1199"/>
    </location>
</feature>